<accession>A0ABS4X3R6</accession>
<feature type="domain" description="Rv3660c-like CheY-like N-terminal" evidence="2">
    <location>
        <begin position="68"/>
        <end position="166"/>
    </location>
</feature>
<proteinExistence type="predicted"/>
<feature type="region of interest" description="Disordered" evidence="1">
    <location>
        <begin position="1"/>
        <end position="59"/>
    </location>
</feature>
<name>A0ABS4X3R6_9MICO</name>
<gene>
    <name evidence="3" type="ORF">JOF43_002965</name>
</gene>
<sequence>MTSTTTPPTRRSAPRADLVDAAVPTEATDRSGTVPRRRRTRFPRPASRSLGSTEPALQERPEVRWLGSDETVREQVRDHATAVGMDLADASSESGAAVLVIDDVALAADEHPLPGSHAPLLVVTEGSEVPVTAWKRALSAGAQAVISLPGGSEELLSRLAELARPRAVSTVVAVTGGCGGAGTSSFAARLAAAARSHGPVALVDADPLGGGLDLLVEDAGSPGIGWADAAGLGPDDGEALRAGLPRVDEVSLLVARDHVGPDVSSLSKVISALSRLGGTVVVDLAADLVPAAAEHADQLLVVVPTTDHAVRAAARRLRSWHHLEAPVQVVARRRGPLSPADICQDLALPLAGSFRDSPRGAVPLLDVRRRGADRAARHLMARLCTEHSS</sequence>
<evidence type="ECO:0000259" key="2">
    <source>
        <dbReference type="Pfam" id="PF26563"/>
    </source>
</evidence>
<reference evidence="3 4" key="1">
    <citation type="submission" date="2021-03" db="EMBL/GenBank/DDBJ databases">
        <title>Sequencing the genomes of 1000 actinobacteria strains.</title>
        <authorList>
            <person name="Klenk H.-P."/>
        </authorList>
    </citation>
    <scope>NUCLEOTIDE SEQUENCE [LARGE SCALE GENOMIC DNA]</scope>
    <source>
        <strain evidence="3 4">DSM 14566</strain>
    </source>
</reference>
<dbReference type="Gene3D" id="3.40.50.300">
    <property type="entry name" value="P-loop containing nucleotide triphosphate hydrolases"/>
    <property type="match status" value="1"/>
</dbReference>
<dbReference type="Pfam" id="PF26563">
    <property type="entry name" value="Rv3660c_N"/>
    <property type="match status" value="1"/>
</dbReference>
<dbReference type="InterPro" id="IPR027417">
    <property type="entry name" value="P-loop_NTPase"/>
</dbReference>
<protein>
    <submittedName>
        <fullName evidence="3">Secretion/DNA translocation related CpaE-like protein</fullName>
    </submittedName>
</protein>
<evidence type="ECO:0000313" key="4">
    <source>
        <dbReference type="Proteomes" id="UP001519290"/>
    </source>
</evidence>
<dbReference type="InterPro" id="IPR059050">
    <property type="entry name" value="Rv3660c_N"/>
</dbReference>
<evidence type="ECO:0000313" key="3">
    <source>
        <dbReference type="EMBL" id="MBP2382976.1"/>
    </source>
</evidence>
<keyword evidence="4" id="KW-1185">Reference proteome</keyword>
<dbReference type="SUPFAM" id="SSF52540">
    <property type="entry name" value="P-loop containing nucleoside triphosphate hydrolases"/>
    <property type="match status" value="1"/>
</dbReference>
<dbReference type="RefSeq" id="WP_245354562.1">
    <property type="nucleotide sequence ID" value="NZ_BAAAJW010000023.1"/>
</dbReference>
<evidence type="ECO:0000256" key="1">
    <source>
        <dbReference type="SAM" id="MobiDB-lite"/>
    </source>
</evidence>
<feature type="compositionally biased region" description="Low complexity" evidence="1">
    <location>
        <begin position="1"/>
        <end position="11"/>
    </location>
</feature>
<comment type="caution">
    <text evidence="3">The sequence shown here is derived from an EMBL/GenBank/DDBJ whole genome shotgun (WGS) entry which is preliminary data.</text>
</comment>
<dbReference type="EMBL" id="JAGIOD010000002">
    <property type="protein sequence ID" value="MBP2382976.1"/>
    <property type="molecule type" value="Genomic_DNA"/>
</dbReference>
<dbReference type="Proteomes" id="UP001519290">
    <property type="component" value="Unassembled WGS sequence"/>
</dbReference>
<organism evidence="3 4">
    <name type="scientific">Brachybacterium sacelli</name>
    <dbReference type="NCBI Taxonomy" id="173364"/>
    <lineage>
        <taxon>Bacteria</taxon>
        <taxon>Bacillati</taxon>
        <taxon>Actinomycetota</taxon>
        <taxon>Actinomycetes</taxon>
        <taxon>Micrococcales</taxon>
        <taxon>Dermabacteraceae</taxon>
        <taxon>Brachybacterium</taxon>
    </lineage>
</organism>